<dbReference type="Proteomes" id="UP001597511">
    <property type="component" value="Unassembled WGS sequence"/>
</dbReference>
<dbReference type="EMBL" id="JBHUOZ010000001">
    <property type="protein sequence ID" value="MFD2918119.1"/>
    <property type="molecule type" value="Genomic_DNA"/>
</dbReference>
<dbReference type="PANTHER" id="PTHR43701">
    <property type="entry name" value="MEMBRANE TRANSPORTER PROTEIN MJ0441-RELATED"/>
    <property type="match status" value="1"/>
</dbReference>
<gene>
    <name evidence="6" type="ORF">ACFS6H_00280</name>
</gene>
<dbReference type="Pfam" id="PF01925">
    <property type="entry name" value="TauE"/>
    <property type="match status" value="1"/>
</dbReference>
<evidence type="ECO:0000256" key="4">
    <source>
        <dbReference type="ARBA" id="ARBA00023136"/>
    </source>
</evidence>
<feature type="transmembrane region" description="Helical" evidence="5">
    <location>
        <begin position="7"/>
        <end position="34"/>
    </location>
</feature>
<feature type="transmembrane region" description="Helical" evidence="5">
    <location>
        <begin position="149"/>
        <end position="180"/>
    </location>
</feature>
<feature type="transmembrane region" description="Helical" evidence="5">
    <location>
        <begin position="246"/>
        <end position="265"/>
    </location>
</feature>
<keyword evidence="3 5" id="KW-1133">Transmembrane helix</keyword>
<reference evidence="7" key="1">
    <citation type="journal article" date="2019" name="Int. J. Syst. Evol. Microbiol.">
        <title>The Global Catalogue of Microorganisms (GCM) 10K type strain sequencing project: providing services to taxonomists for standard genome sequencing and annotation.</title>
        <authorList>
            <consortium name="The Broad Institute Genomics Platform"/>
            <consortium name="The Broad Institute Genome Sequencing Center for Infectious Disease"/>
            <person name="Wu L."/>
            <person name="Ma J."/>
        </authorList>
    </citation>
    <scope>NUCLEOTIDE SEQUENCE [LARGE SCALE GENOMIC DNA]</scope>
    <source>
        <strain evidence="7">KCTC 23299</strain>
    </source>
</reference>
<dbReference type="RefSeq" id="WP_386093666.1">
    <property type="nucleotide sequence ID" value="NZ_JBHUOZ010000001.1"/>
</dbReference>
<keyword evidence="4 5" id="KW-0472">Membrane</keyword>
<feature type="transmembrane region" description="Helical" evidence="5">
    <location>
        <begin position="186"/>
        <end position="207"/>
    </location>
</feature>
<evidence type="ECO:0000256" key="5">
    <source>
        <dbReference type="RuleBase" id="RU363041"/>
    </source>
</evidence>
<feature type="transmembrane region" description="Helical" evidence="5">
    <location>
        <begin position="40"/>
        <end position="59"/>
    </location>
</feature>
<comment type="subcellular location">
    <subcellularLocation>
        <location evidence="5">Cell membrane</location>
        <topology evidence="5">Multi-pass membrane protein</topology>
    </subcellularLocation>
    <subcellularLocation>
        <location evidence="1">Membrane</location>
        <topology evidence="1">Multi-pass membrane protein</topology>
    </subcellularLocation>
</comment>
<name>A0ABW5ZYL1_9BACT</name>
<keyword evidence="2 5" id="KW-0812">Transmembrane</keyword>
<evidence type="ECO:0000256" key="3">
    <source>
        <dbReference type="ARBA" id="ARBA00022989"/>
    </source>
</evidence>
<evidence type="ECO:0000256" key="2">
    <source>
        <dbReference type="ARBA" id="ARBA00022692"/>
    </source>
</evidence>
<protein>
    <recommendedName>
        <fullName evidence="5">Probable membrane transporter protein</fullName>
    </recommendedName>
</protein>
<keyword evidence="7" id="KW-1185">Reference proteome</keyword>
<evidence type="ECO:0000256" key="1">
    <source>
        <dbReference type="ARBA" id="ARBA00004141"/>
    </source>
</evidence>
<sequence length="267" mass="29021">MEILGYLSALVVGILLGLMGGGGSILTVPILVYLLGINPLLATTCSLFIVGVTSFTGGIRAYTRKMVDFRAVTEFGIPSIFSIFITRHYLLPAFPDTLFTIGNTTVSKEIFLMVLFALLMLATSLSMLFNKTVEKNVEQEGRKINKPVLMVLLGLFIGMLTGILGAGGGFIIIPTLVLLLHVPMKTAVGTSLLIIGINSLFGFLFTLKQFTYDWVLLIGFSLLAIIGIFIGSHFTEKIPAQTLKKSFGVFVLVMGVFILVKELLFKN</sequence>
<feature type="transmembrane region" description="Helical" evidence="5">
    <location>
        <begin position="110"/>
        <end position="129"/>
    </location>
</feature>
<dbReference type="PANTHER" id="PTHR43701:SF2">
    <property type="entry name" value="MEMBRANE TRANSPORTER PROTEIN YJNA-RELATED"/>
    <property type="match status" value="1"/>
</dbReference>
<accession>A0ABW5ZYL1</accession>
<feature type="transmembrane region" description="Helical" evidence="5">
    <location>
        <begin position="214"/>
        <end position="234"/>
    </location>
</feature>
<feature type="transmembrane region" description="Helical" evidence="5">
    <location>
        <begin position="71"/>
        <end position="90"/>
    </location>
</feature>
<evidence type="ECO:0000313" key="6">
    <source>
        <dbReference type="EMBL" id="MFD2918119.1"/>
    </source>
</evidence>
<keyword evidence="5" id="KW-1003">Cell membrane</keyword>
<proteinExistence type="inferred from homology"/>
<comment type="caution">
    <text evidence="6">The sequence shown here is derived from an EMBL/GenBank/DDBJ whole genome shotgun (WGS) entry which is preliminary data.</text>
</comment>
<comment type="similarity">
    <text evidence="5">Belongs to the 4-toluene sulfonate uptake permease (TSUP) (TC 2.A.102) family.</text>
</comment>
<dbReference type="InterPro" id="IPR002781">
    <property type="entry name" value="TM_pro_TauE-like"/>
</dbReference>
<evidence type="ECO:0000313" key="7">
    <source>
        <dbReference type="Proteomes" id="UP001597511"/>
    </source>
</evidence>
<dbReference type="InterPro" id="IPR051598">
    <property type="entry name" value="TSUP/Inactive_protease-like"/>
</dbReference>
<organism evidence="6 7">
    <name type="scientific">Terrimonas rubra</name>
    <dbReference type="NCBI Taxonomy" id="1035890"/>
    <lineage>
        <taxon>Bacteria</taxon>
        <taxon>Pseudomonadati</taxon>
        <taxon>Bacteroidota</taxon>
        <taxon>Chitinophagia</taxon>
        <taxon>Chitinophagales</taxon>
        <taxon>Chitinophagaceae</taxon>
        <taxon>Terrimonas</taxon>
    </lineage>
</organism>